<feature type="domain" description="IgGFc-binding protein N-terminal" evidence="2">
    <location>
        <begin position="166"/>
        <end position="472"/>
    </location>
</feature>
<feature type="domain" description="IgGFc-binding protein N-terminal" evidence="2">
    <location>
        <begin position="937"/>
        <end position="1247"/>
    </location>
</feature>
<dbReference type="AlphaFoldDB" id="K1RCQ4"/>
<protein>
    <submittedName>
        <fullName evidence="3">IgGFc-binding protein</fullName>
    </submittedName>
</protein>
<dbReference type="InterPro" id="IPR035234">
    <property type="entry name" value="IgGFc-bd_N"/>
</dbReference>
<feature type="compositionally biased region" description="Low complexity" evidence="1">
    <location>
        <begin position="827"/>
        <end position="839"/>
    </location>
</feature>
<feature type="compositionally biased region" description="Polar residues" evidence="1">
    <location>
        <begin position="815"/>
        <end position="826"/>
    </location>
</feature>
<dbReference type="InParanoid" id="K1RCQ4"/>
<dbReference type="PANTHER" id="PTHR46534">
    <property type="entry name" value="IGGFC_BINDING DOMAIN-CONTAINING PROTEIN"/>
    <property type="match status" value="1"/>
</dbReference>
<proteinExistence type="predicted"/>
<name>K1RCQ4_MAGGI</name>
<evidence type="ECO:0000256" key="1">
    <source>
        <dbReference type="SAM" id="MobiDB-lite"/>
    </source>
</evidence>
<accession>K1RCQ4</accession>
<dbReference type="EMBL" id="JH817078">
    <property type="protein sequence ID" value="EKC31911.1"/>
    <property type="molecule type" value="Genomic_DNA"/>
</dbReference>
<dbReference type="Pfam" id="PF17517">
    <property type="entry name" value="IgGFc_binding"/>
    <property type="match status" value="2"/>
</dbReference>
<evidence type="ECO:0000313" key="3">
    <source>
        <dbReference type="EMBL" id="EKC31911.1"/>
    </source>
</evidence>
<feature type="region of interest" description="Disordered" evidence="1">
    <location>
        <begin position="815"/>
        <end position="839"/>
    </location>
</feature>
<dbReference type="PANTHER" id="PTHR46534:SF1">
    <property type="entry name" value="IGGFC-BINDING PROTEIN N-TERMINAL DOMAIN-CONTAINING PROTEIN"/>
    <property type="match status" value="1"/>
</dbReference>
<feature type="region of interest" description="Disordered" evidence="1">
    <location>
        <begin position="712"/>
        <end position="748"/>
    </location>
</feature>
<dbReference type="HOGENOM" id="CLU_264756_0_0_1"/>
<reference evidence="3" key="1">
    <citation type="journal article" date="2012" name="Nature">
        <title>The oyster genome reveals stress adaptation and complexity of shell formation.</title>
        <authorList>
            <person name="Zhang G."/>
            <person name="Fang X."/>
            <person name="Guo X."/>
            <person name="Li L."/>
            <person name="Luo R."/>
            <person name="Xu F."/>
            <person name="Yang P."/>
            <person name="Zhang L."/>
            <person name="Wang X."/>
            <person name="Qi H."/>
            <person name="Xiong Z."/>
            <person name="Que H."/>
            <person name="Xie Y."/>
            <person name="Holland P.W."/>
            <person name="Paps J."/>
            <person name="Zhu Y."/>
            <person name="Wu F."/>
            <person name="Chen Y."/>
            <person name="Wang J."/>
            <person name="Peng C."/>
            <person name="Meng J."/>
            <person name="Yang L."/>
            <person name="Liu J."/>
            <person name="Wen B."/>
            <person name="Zhang N."/>
            <person name="Huang Z."/>
            <person name="Zhu Q."/>
            <person name="Feng Y."/>
            <person name="Mount A."/>
            <person name="Hedgecock D."/>
            <person name="Xu Z."/>
            <person name="Liu Y."/>
            <person name="Domazet-Loso T."/>
            <person name="Du Y."/>
            <person name="Sun X."/>
            <person name="Zhang S."/>
            <person name="Liu B."/>
            <person name="Cheng P."/>
            <person name="Jiang X."/>
            <person name="Li J."/>
            <person name="Fan D."/>
            <person name="Wang W."/>
            <person name="Fu W."/>
            <person name="Wang T."/>
            <person name="Wang B."/>
            <person name="Zhang J."/>
            <person name="Peng Z."/>
            <person name="Li Y."/>
            <person name="Li N."/>
            <person name="Wang J."/>
            <person name="Chen M."/>
            <person name="He Y."/>
            <person name="Tan F."/>
            <person name="Song X."/>
            <person name="Zheng Q."/>
            <person name="Huang R."/>
            <person name="Yang H."/>
            <person name="Du X."/>
            <person name="Chen L."/>
            <person name="Yang M."/>
            <person name="Gaffney P.M."/>
            <person name="Wang S."/>
            <person name="Luo L."/>
            <person name="She Z."/>
            <person name="Ming Y."/>
            <person name="Huang W."/>
            <person name="Zhang S."/>
            <person name="Huang B."/>
            <person name="Zhang Y."/>
            <person name="Qu T."/>
            <person name="Ni P."/>
            <person name="Miao G."/>
            <person name="Wang J."/>
            <person name="Wang Q."/>
            <person name="Steinberg C.E."/>
            <person name="Wang H."/>
            <person name="Li N."/>
            <person name="Qian L."/>
            <person name="Zhang G."/>
            <person name="Li Y."/>
            <person name="Yang H."/>
            <person name="Liu X."/>
            <person name="Wang J."/>
            <person name="Yin Y."/>
            <person name="Wang J."/>
        </authorList>
    </citation>
    <scope>NUCLEOTIDE SEQUENCE [LARGE SCALE GENOMIC DNA]</scope>
    <source>
        <strain evidence="3">05x7-T-G4-1.051#20</strain>
    </source>
</reference>
<gene>
    <name evidence="3" type="ORF">CGI_10018893</name>
</gene>
<feature type="compositionally biased region" description="Low complexity" evidence="1">
    <location>
        <begin position="712"/>
        <end position="731"/>
    </location>
</feature>
<organism evidence="3">
    <name type="scientific">Magallana gigas</name>
    <name type="common">Pacific oyster</name>
    <name type="synonym">Crassostrea gigas</name>
    <dbReference type="NCBI Taxonomy" id="29159"/>
    <lineage>
        <taxon>Eukaryota</taxon>
        <taxon>Metazoa</taxon>
        <taxon>Spiralia</taxon>
        <taxon>Lophotrochozoa</taxon>
        <taxon>Mollusca</taxon>
        <taxon>Bivalvia</taxon>
        <taxon>Autobranchia</taxon>
        <taxon>Pteriomorphia</taxon>
        <taxon>Ostreida</taxon>
        <taxon>Ostreoidea</taxon>
        <taxon>Ostreidae</taxon>
        <taxon>Magallana</taxon>
    </lineage>
</organism>
<sequence length="1262" mass="137700">MPTTTELTSLSPPTTPMATASIPATNVTTMSNTTTSTSETTLSYSNTTTSTTTVTTTTVTTTTFPTMYTGMAVSEFLLAISKHKNHQNADNISLVVTSSENGKISIYSAYTQSFINVTISKGRNVIPMDPSQAVSIPWNEQKGIHILSNVNISVSVMENKNGSDTAFSVLPVSGLSMKYVAATAKGTKDNPSFVTVVALQKDTRVRFDLHIADKSKYAYITPWRNYRYENGESFDVLLNQFETFHLEVNGTDLSGTFIEGTRPIAVLAGAESTVIPSSSCTQNCETQTVTQMIPPIEGLGTDFILPKLEDRSKFIYKVISSEGGTHVTTNTGTMNLTSPGSVVEVEATDHPISISSDKPILVVQMADTMKADDGNASGAMIVVPAVQQFQSDYHFSILDDSEYRNYISIMIKTGDEQDLRIDGNHYSAYNNTMDHIHLKGQSYTIINMPYNQYGGHVVENIQGNPFGLTVYGFKQFQGFGFPVGLKVCFVERVESNYGVRYNTGCLQRPVCEEQNKTLHIHSNSDGILAPPTCTECCHTDLCNAQGCGQPALPTSVSTLSTTAALMGIPVVGRRQERQKRTGINVLTICKVQNSSSTTLTSGDGLIQTYACTDCCQSDLCNSEGCGEPGIPSTRGPMCFGCSQIRNATNCRTITYCRQTEVCHITDEVEFGDKVYSTGCVHSQLCSSVASRQNAIADLSSWHTFTRASTVASTSMSTTTSQAQTTTFTTSSRKTHTHATHTKHTTKQAVTPPMGVVVVGRRLVLHKRYVDCSQCCHGDLCNYECHRLDKATTPSSSKSTAYLPTIHPTQIFHPSSSIQNTWQQSSPTKQATMQQSSSTTQDSTGQEFLLAFSKHENGNDADNISLLVTSPENGHISIYIPENNAYINKTLTKGENIIGLDPHLTVDNLQKENKSVHVLTDVNVTLHVQEYRNVFDTGFLALPTHCLSTKYIVSTEPAFDGANPAYVTVAALKDNTDLSFKLKLSGNDTIEFKGRQYGDGDFLNISLGRYETFQIAGLTDFTGTIVQSSNPVSVLSGNTATVVPKPVDPSNIFDAQTLSQMMPSVPSLGKQFIVPKLQDRHSFYYKIIASSPNTHVTVGNRDITLQNEGSFQTLESFNGRSVNISSDKPVLVVQVAKTMQSHYDTASGAMIVTPSVEQYRSDYDVIIPDPPKRNLQTKYRTYLTIITNSSEVDNINIDGKKYDAFNSNLQTVHMNGKSYSVISLEMDDPGLHKVNSSSGSKFGLITYGFDYAQGYGYPVGLKC</sequence>
<evidence type="ECO:0000259" key="2">
    <source>
        <dbReference type="Pfam" id="PF17517"/>
    </source>
</evidence>
<feature type="compositionally biased region" description="Basic residues" evidence="1">
    <location>
        <begin position="732"/>
        <end position="745"/>
    </location>
</feature>
<feature type="region of interest" description="Disordered" evidence="1">
    <location>
        <begin position="1"/>
        <end position="20"/>
    </location>
</feature>